<dbReference type="Pfam" id="PF06568">
    <property type="entry name" value="YjiS-like"/>
    <property type="match status" value="1"/>
</dbReference>
<gene>
    <name evidence="2" type="ORF">DY251_16270</name>
</gene>
<evidence type="ECO:0000313" key="2">
    <source>
        <dbReference type="EMBL" id="RFC65860.1"/>
    </source>
</evidence>
<organism evidence="2 3">
    <name type="scientific">Mesorhizobium denitrificans</name>
    <dbReference type="NCBI Taxonomy" id="2294114"/>
    <lineage>
        <taxon>Bacteria</taxon>
        <taxon>Pseudomonadati</taxon>
        <taxon>Pseudomonadota</taxon>
        <taxon>Alphaproteobacteria</taxon>
        <taxon>Hyphomicrobiales</taxon>
        <taxon>Phyllobacteriaceae</taxon>
        <taxon>Mesorhizobium</taxon>
    </lineage>
</organism>
<dbReference type="AlphaFoldDB" id="A0A371X9I1"/>
<dbReference type="EMBL" id="QURN01000013">
    <property type="protein sequence ID" value="RFC65860.1"/>
    <property type="molecule type" value="Genomic_DNA"/>
</dbReference>
<evidence type="ECO:0000259" key="1">
    <source>
        <dbReference type="Pfam" id="PF06568"/>
    </source>
</evidence>
<sequence length="51" mass="6169">MFHTISRVARSIRLRRAENDLRQLPDHMLKDIGISRSEISFAVRERNYRRT</sequence>
<protein>
    <submittedName>
        <fullName evidence="2">DUF1127 domain-containing protein</fullName>
    </submittedName>
</protein>
<evidence type="ECO:0000313" key="3">
    <source>
        <dbReference type="Proteomes" id="UP000262379"/>
    </source>
</evidence>
<name>A0A371X9I1_9HYPH</name>
<proteinExistence type="predicted"/>
<keyword evidence="3" id="KW-1185">Reference proteome</keyword>
<reference evidence="3" key="1">
    <citation type="submission" date="2018-08" db="EMBL/GenBank/DDBJ databases">
        <authorList>
            <person name="Im W.T."/>
        </authorList>
    </citation>
    <scope>NUCLEOTIDE SEQUENCE [LARGE SCALE GENOMIC DNA]</scope>
    <source>
        <strain evidence="3">LA-28</strain>
    </source>
</reference>
<feature type="domain" description="YjiS-like" evidence="1">
    <location>
        <begin position="6"/>
        <end position="39"/>
    </location>
</feature>
<dbReference type="InterPro" id="IPR009506">
    <property type="entry name" value="YjiS-like"/>
</dbReference>
<dbReference type="Proteomes" id="UP000262379">
    <property type="component" value="Unassembled WGS sequence"/>
</dbReference>
<comment type="caution">
    <text evidence="2">The sequence shown here is derived from an EMBL/GenBank/DDBJ whole genome shotgun (WGS) entry which is preliminary data.</text>
</comment>
<accession>A0A371X9I1</accession>